<reference evidence="1 2" key="1">
    <citation type="journal article" date="2016" name="Mol. Biol. Evol.">
        <title>Comparative Genomics of Early-Diverging Mushroom-Forming Fungi Provides Insights into the Origins of Lignocellulose Decay Capabilities.</title>
        <authorList>
            <person name="Nagy L.G."/>
            <person name="Riley R."/>
            <person name="Tritt A."/>
            <person name="Adam C."/>
            <person name="Daum C."/>
            <person name="Floudas D."/>
            <person name="Sun H."/>
            <person name="Yadav J.S."/>
            <person name="Pangilinan J."/>
            <person name="Larsson K.H."/>
            <person name="Matsuura K."/>
            <person name="Barry K."/>
            <person name="Labutti K."/>
            <person name="Kuo R."/>
            <person name="Ohm R.A."/>
            <person name="Bhattacharya S.S."/>
            <person name="Shirouzu T."/>
            <person name="Yoshinaga Y."/>
            <person name="Martin F.M."/>
            <person name="Grigoriev I.V."/>
            <person name="Hibbett D.S."/>
        </authorList>
    </citation>
    <scope>NUCLEOTIDE SEQUENCE [LARGE SCALE GENOMIC DNA]</scope>
    <source>
        <strain evidence="1 2">CBS 109695</strain>
    </source>
</reference>
<keyword evidence="2" id="KW-1185">Reference proteome</keyword>
<dbReference type="AlphaFoldDB" id="A0A165YFL3"/>
<name>A0A165YFL3_9AGAM</name>
<gene>
    <name evidence="1" type="ORF">FIBSPDRAFT_759856</name>
</gene>
<dbReference type="Proteomes" id="UP000076532">
    <property type="component" value="Unassembled WGS sequence"/>
</dbReference>
<evidence type="ECO:0000313" key="1">
    <source>
        <dbReference type="EMBL" id="KZP09507.1"/>
    </source>
</evidence>
<dbReference type="OrthoDB" id="3365698at2759"/>
<dbReference type="EMBL" id="KV417698">
    <property type="protein sequence ID" value="KZP09507.1"/>
    <property type="molecule type" value="Genomic_DNA"/>
</dbReference>
<proteinExistence type="predicted"/>
<feature type="non-terminal residue" evidence="1">
    <location>
        <position position="144"/>
    </location>
</feature>
<protein>
    <submittedName>
        <fullName evidence="1">Uncharacterized protein</fullName>
    </submittedName>
</protein>
<organism evidence="1 2">
    <name type="scientific">Athelia psychrophila</name>
    <dbReference type="NCBI Taxonomy" id="1759441"/>
    <lineage>
        <taxon>Eukaryota</taxon>
        <taxon>Fungi</taxon>
        <taxon>Dikarya</taxon>
        <taxon>Basidiomycota</taxon>
        <taxon>Agaricomycotina</taxon>
        <taxon>Agaricomycetes</taxon>
        <taxon>Agaricomycetidae</taxon>
        <taxon>Atheliales</taxon>
        <taxon>Atheliaceae</taxon>
        <taxon>Athelia</taxon>
    </lineage>
</organism>
<sequence>MAAIKHCDSCGSYVGNDVVIPLSPTPHLRRTHSAPTTSERASIAKMLVDAQGTVSQIDVNILDIQRKLVGLLAKRNAMLDVIAYHGSLLSPIRCLPEEILSYIFFLCLPERREDASLVTARAPLLLTQVCVAWRNCAQSSQRLW</sequence>
<evidence type="ECO:0000313" key="2">
    <source>
        <dbReference type="Proteomes" id="UP000076532"/>
    </source>
</evidence>
<accession>A0A165YFL3</accession>